<evidence type="ECO:0000313" key="1">
    <source>
        <dbReference type="EMBL" id="SHJ26522.1"/>
    </source>
</evidence>
<name>A0A1M6HWC5_9FLAO</name>
<dbReference type="EMBL" id="FQYI01000022">
    <property type="protein sequence ID" value="SHJ26522.1"/>
    <property type="molecule type" value="Genomic_DNA"/>
</dbReference>
<protein>
    <submittedName>
        <fullName evidence="1">Uncharacterized protein</fullName>
    </submittedName>
</protein>
<accession>A0A1M6HWC5</accession>
<keyword evidence="2" id="KW-1185">Reference proteome</keyword>
<sequence length="251" mass="27277">MQGASFKQAFIAGALGSLGASAWGYALNKVGLSQFASSSVGTIAFGALSGGVGSALSGGNFWQGALIGGVVAGLNHVAHAISEPGVDKDTRRTFRKLVKNDDYQGAFDLVNSKYNLDAGIEGKYTLTFSDDYSYSGLTGGEAYGMQEVTIAKHVFRGPVATFARVVHHEFVHVYQRAILGMTGNLSIYQVREFLGYHDSLFNKNLPKASFSSMEGYWNKAREFYNYMTAHPALIRAYQSQYNDFANSSFFK</sequence>
<dbReference type="AlphaFoldDB" id="A0A1M6HWC5"/>
<reference evidence="1 2" key="1">
    <citation type="submission" date="2016-11" db="EMBL/GenBank/DDBJ databases">
        <authorList>
            <person name="Jaros S."/>
            <person name="Januszkiewicz K."/>
            <person name="Wedrychowicz H."/>
        </authorList>
    </citation>
    <scope>NUCLEOTIDE SEQUENCE [LARGE SCALE GENOMIC DNA]</scope>
    <source>
        <strain evidence="1 2">DSM 25479</strain>
    </source>
</reference>
<evidence type="ECO:0000313" key="2">
    <source>
        <dbReference type="Proteomes" id="UP000184335"/>
    </source>
</evidence>
<gene>
    <name evidence="1" type="ORF">SAMN05443429_1221</name>
</gene>
<dbReference type="Proteomes" id="UP000184335">
    <property type="component" value="Unassembled WGS sequence"/>
</dbReference>
<organism evidence="1 2">
    <name type="scientific">Cruoricaptor ignavus</name>
    <dbReference type="NCBI Taxonomy" id="1118202"/>
    <lineage>
        <taxon>Bacteria</taxon>
        <taxon>Pseudomonadati</taxon>
        <taxon>Bacteroidota</taxon>
        <taxon>Flavobacteriia</taxon>
        <taxon>Flavobacteriales</taxon>
        <taxon>Weeksellaceae</taxon>
        <taxon>Cruoricaptor</taxon>
    </lineage>
</organism>
<dbReference type="STRING" id="1118202.SAMN05443429_1221"/>
<proteinExistence type="predicted"/>